<proteinExistence type="predicted"/>
<dbReference type="AlphaFoldDB" id="A0A4Q9GUR0"/>
<sequence>MSITPDQIDLPAVCAELQAEFTRYEAALMANDVQALNDFFWCDPRVTRYGIADKQLGHEALVRYRAQVPAPDFTRALHRVRLHSFGPDLAVAQCEFTRSDTPLHGFQTQTWARLPEGWKIVAAHVSMVPPFPDP</sequence>
<accession>A0A4Q9GUR0</accession>
<dbReference type="InterPro" id="IPR032710">
    <property type="entry name" value="NTF2-like_dom_sf"/>
</dbReference>
<dbReference type="OrthoDB" id="9791198at2"/>
<name>A0A4Q9GUR0_9BURK</name>
<dbReference type="EMBL" id="SIXI01000008">
    <property type="protein sequence ID" value="TBO27877.1"/>
    <property type="molecule type" value="Genomic_DNA"/>
</dbReference>
<comment type="caution">
    <text evidence="1">The sequence shown here is derived from an EMBL/GenBank/DDBJ whole genome shotgun (WGS) entry which is preliminary data.</text>
</comment>
<dbReference type="Proteomes" id="UP000292120">
    <property type="component" value="Unassembled WGS sequence"/>
</dbReference>
<keyword evidence="2" id="KW-1185">Reference proteome</keyword>
<protein>
    <submittedName>
        <fullName evidence="1">Oxalurate catabolism protein HpxZ</fullName>
    </submittedName>
</protein>
<dbReference type="InterPro" id="IPR024507">
    <property type="entry name" value="AtzH-like"/>
</dbReference>
<dbReference type="Pfam" id="PF11533">
    <property type="entry name" value="AtzH-like"/>
    <property type="match status" value="1"/>
</dbReference>
<evidence type="ECO:0000313" key="1">
    <source>
        <dbReference type="EMBL" id="TBO27877.1"/>
    </source>
</evidence>
<dbReference type="NCBIfam" id="NF033625">
    <property type="entry name" value="HpxZ"/>
    <property type="match status" value="1"/>
</dbReference>
<organism evidence="1 2">
    <name type="scientific">Aquabacterium lacunae</name>
    <dbReference type="NCBI Taxonomy" id="2528630"/>
    <lineage>
        <taxon>Bacteria</taxon>
        <taxon>Pseudomonadati</taxon>
        <taxon>Pseudomonadota</taxon>
        <taxon>Betaproteobacteria</taxon>
        <taxon>Burkholderiales</taxon>
        <taxon>Aquabacterium</taxon>
    </lineage>
</organism>
<evidence type="ECO:0000313" key="2">
    <source>
        <dbReference type="Proteomes" id="UP000292120"/>
    </source>
</evidence>
<reference evidence="1 2" key="1">
    <citation type="submission" date="2019-02" db="EMBL/GenBank/DDBJ databases">
        <title>Aquabacterium sp. strain KMB7.</title>
        <authorList>
            <person name="Chen W.-M."/>
        </authorList>
    </citation>
    <scope>NUCLEOTIDE SEQUENCE [LARGE SCALE GENOMIC DNA]</scope>
    <source>
        <strain evidence="1 2">KMB7</strain>
    </source>
</reference>
<dbReference type="SUPFAM" id="SSF54427">
    <property type="entry name" value="NTF2-like"/>
    <property type="match status" value="1"/>
</dbReference>
<dbReference type="Gene3D" id="3.10.450.50">
    <property type="match status" value="1"/>
</dbReference>
<gene>
    <name evidence="1" type="primary">hpxZ</name>
    <name evidence="1" type="ORF">EYS42_15690</name>
</gene>
<dbReference type="RefSeq" id="WP_130969147.1">
    <property type="nucleotide sequence ID" value="NZ_SIXI01000008.1"/>
</dbReference>